<evidence type="ECO:0000313" key="1">
    <source>
        <dbReference type="EMBL" id="GFR84432.1"/>
    </source>
</evidence>
<proteinExistence type="predicted"/>
<comment type="caution">
    <text evidence="1">The sequence shown here is derived from an EMBL/GenBank/DDBJ whole genome shotgun (WGS) entry which is preliminary data.</text>
</comment>
<gene>
    <name evidence="1" type="ORF">ElyMa_002417200</name>
</gene>
<name>A0AAV4GFI8_9GAST</name>
<accession>A0AAV4GFI8</accession>
<dbReference type="AlphaFoldDB" id="A0AAV4GFI8"/>
<dbReference type="Proteomes" id="UP000762676">
    <property type="component" value="Unassembled WGS sequence"/>
</dbReference>
<evidence type="ECO:0000313" key="2">
    <source>
        <dbReference type="Proteomes" id="UP000762676"/>
    </source>
</evidence>
<dbReference type="Pfam" id="PF10758">
    <property type="entry name" value="DUF2586"/>
    <property type="match status" value="1"/>
</dbReference>
<organism evidence="1 2">
    <name type="scientific">Elysia marginata</name>
    <dbReference type="NCBI Taxonomy" id="1093978"/>
    <lineage>
        <taxon>Eukaryota</taxon>
        <taxon>Metazoa</taxon>
        <taxon>Spiralia</taxon>
        <taxon>Lophotrochozoa</taxon>
        <taxon>Mollusca</taxon>
        <taxon>Gastropoda</taxon>
        <taxon>Heterobranchia</taxon>
        <taxon>Euthyneura</taxon>
        <taxon>Panpulmonata</taxon>
        <taxon>Sacoglossa</taxon>
        <taxon>Placobranchoidea</taxon>
        <taxon>Plakobranchidae</taxon>
        <taxon>Elysia</taxon>
    </lineage>
</organism>
<dbReference type="InterPro" id="IPR019694">
    <property type="entry name" value="Phage_HP1_Orf23"/>
</dbReference>
<sequence length="389" mass="41956">MGLSNVRINLINGNLGGVLSLNDGVAGLICTAVAVSGKVDLGVVRRVCSLLEAQTALGIEKSGVNNHMYGLIKDYYDGVGTNTPLFVLPVSDTVKMSDMLDKDQPYIEALIVASSGDMRLLGVSKCASETDVIAEGLDEDVALAMSKGQASFEKYRASMRPFRFVVDAKSYNGNVADLKDYNDCSINAGSLFLTSKSGEANSRIGLLLGALSKQPVQRKISRVKNGAVGITYDPYIGNQPVEVVRDDWDTLHDKGYIFLRSFPGKSGYFFSSDRTATAANDDYASLSNARVIDKAVLIAYSTYVNELGEEVQLTSDGKISPPVVKNYQGMIENAIRSNMNESISNVTAEIDPQQNILSNNQMVVSLKIVPVSYLGEIVVNLGFDNPNTK</sequence>
<dbReference type="EMBL" id="BMAT01004951">
    <property type="protein sequence ID" value="GFR84432.1"/>
    <property type="molecule type" value="Genomic_DNA"/>
</dbReference>
<protein>
    <recommendedName>
        <fullName evidence="3">DUF2586 family protein</fullName>
    </recommendedName>
</protein>
<evidence type="ECO:0008006" key="3">
    <source>
        <dbReference type="Google" id="ProtNLM"/>
    </source>
</evidence>
<keyword evidence="2" id="KW-1185">Reference proteome</keyword>
<reference evidence="1 2" key="1">
    <citation type="journal article" date="2021" name="Elife">
        <title>Chloroplast acquisition without the gene transfer in kleptoplastic sea slugs, Plakobranchus ocellatus.</title>
        <authorList>
            <person name="Maeda T."/>
            <person name="Takahashi S."/>
            <person name="Yoshida T."/>
            <person name="Shimamura S."/>
            <person name="Takaki Y."/>
            <person name="Nagai Y."/>
            <person name="Toyoda A."/>
            <person name="Suzuki Y."/>
            <person name="Arimoto A."/>
            <person name="Ishii H."/>
            <person name="Satoh N."/>
            <person name="Nishiyama T."/>
            <person name="Hasebe M."/>
            <person name="Maruyama T."/>
            <person name="Minagawa J."/>
            <person name="Obokata J."/>
            <person name="Shigenobu S."/>
        </authorList>
    </citation>
    <scope>NUCLEOTIDE SEQUENCE [LARGE SCALE GENOMIC DNA]</scope>
</reference>